<organism evidence="5 6">
    <name type="scientific">Clonostachys byssicola</name>
    <dbReference type="NCBI Taxonomy" id="160290"/>
    <lineage>
        <taxon>Eukaryota</taxon>
        <taxon>Fungi</taxon>
        <taxon>Dikarya</taxon>
        <taxon>Ascomycota</taxon>
        <taxon>Pezizomycotina</taxon>
        <taxon>Sordariomycetes</taxon>
        <taxon>Hypocreomycetidae</taxon>
        <taxon>Hypocreales</taxon>
        <taxon>Bionectriaceae</taxon>
        <taxon>Clonostachys</taxon>
    </lineage>
</organism>
<evidence type="ECO:0000313" key="6">
    <source>
        <dbReference type="Proteomes" id="UP000754883"/>
    </source>
</evidence>
<sequence>MQPSSGRGKTFRWPRPWMPSMATDGDQAGDGGAGSPGDDGAQDDTSSRTRPQKRQAADTDRAARCFPRKRALTACQLCRVRKIKCNNARPACLACTSAGAECVYGDSRDHTSFDPASVLILERLDKLDAALGALSYSQQAFLSTTSSLRPSLGDGVSLTPQPTADTLHGLPSTAQDDWPVDGDQSENDDVEWLMNAQSAIALDAVLRWPIFQGRHPQDGLRSALGSIVHDTASGSDSEEDVYGNDNRDQRHRPTRVSIREDAIPGLVEKFLLYVHIKNPVLDHDKLRKYAKTVREEGPGWDGKSCLVLMACALGCIAKPFDNQDDLVALAAGANSTSRYPGQRELAEVYYKSACRRLGMLGISTLTSQCYFLAGVYLMYTFRQLDAWRAFVHASSNLHVYLQFRSSSGHDSQAARRVKSLEQRLYWSCFKSECEVRLAIALPGSSLSSLQYPDLFPSPPQSMDSHPSMSWRPLPDMTPSSEGSPWDANSSASQRFDASLEERSWYYYLTEIGLRRMINGLLKDLYSHENSAWLDMSILVVVQRVKDFDAELSQWFEGLPDCIRYDRENIEMIPADELQYFVRARYLEVQAWLFRPIVYLAAHGSSADAHSSTLNPLVDQAVFYHTVIIDQHCVLHRHHGTWFSMRSTVTAAFVIIAAFRSGHCGMSFTEMEEVIARAIRSVKFWENESQDLVSARTLLEAELSLLRTEQ</sequence>
<proteinExistence type="predicted"/>
<evidence type="ECO:0000259" key="4">
    <source>
        <dbReference type="PROSITE" id="PS50048"/>
    </source>
</evidence>
<dbReference type="PANTHER" id="PTHR47785">
    <property type="entry name" value="ZN(II)2CYS6 TRANSCRIPTION FACTOR (EUROFUNG)-RELATED-RELATED"/>
    <property type="match status" value="1"/>
</dbReference>
<keyword evidence="1" id="KW-0479">Metal-binding</keyword>
<protein>
    <recommendedName>
        <fullName evidence="4">Zn(2)-C6 fungal-type domain-containing protein</fullName>
    </recommendedName>
</protein>
<keyword evidence="2" id="KW-0539">Nucleus</keyword>
<dbReference type="InterPro" id="IPR053181">
    <property type="entry name" value="EcdB-like_regulator"/>
</dbReference>
<dbReference type="InterPro" id="IPR001138">
    <property type="entry name" value="Zn2Cys6_DnaBD"/>
</dbReference>
<accession>A0A9N9U7T5</accession>
<dbReference type="SUPFAM" id="SSF57701">
    <property type="entry name" value="Zn2/Cys6 DNA-binding domain"/>
    <property type="match status" value="1"/>
</dbReference>
<dbReference type="EMBL" id="CABFNO020001300">
    <property type="protein sequence ID" value="CAG9978427.1"/>
    <property type="molecule type" value="Genomic_DNA"/>
</dbReference>
<feature type="domain" description="Zn(2)-C6 fungal-type" evidence="4">
    <location>
        <begin position="74"/>
        <end position="104"/>
    </location>
</feature>
<dbReference type="GO" id="GO:0008270">
    <property type="term" value="F:zinc ion binding"/>
    <property type="evidence" value="ECO:0007669"/>
    <property type="project" value="InterPro"/>
</dbReference>
<evidence type="ECO:0000256" key="2">
    <source>
        <dbReference type="ARBA" id="ARBA00023242"/>
    </source>
</evidence>
<dbReference type="OrthoDB" id="4356994at2759"/>
<dbReference type="Pfam" id="PF04082">
    <property type="entry name" value="Fungal_trans"/>
    <property type="match status" value="1"/>
</dbReference>
<dbReference type="Proteomes" id="UP000754883">
    <property type="component" value="Unassembled WGS sequence"/>
</dbReference>
<evidence type="ECO:0000313" key="5">
    <source>
        <dbReference type="EMBL" id="CAG9978427.1"/>
    </source>
</evidence>
<dbReference type="PANTHER" id="PTHR47785:SF5">
    <property type="entry name" value="ZN(II)2CYS6 TRANSCRIPTION FACTOR (EUROFUNG)"/>
    <property type="match status" value="1"/>
</dbReference>
<evidence type="ECO:0000256" key="3">
    <source>
        <dbReference type="SAM" id="MobiDB-lite"/>
    </source>
</evidence>
<dbReference type="CDD" id="cd00067">
    <property type="entry name" value="GAL4"/>
    <property type="match status" value="1"/>
</dbReference>
<dbReference type="InterPro" id="IPR036864">
    <property type="entry name" value="Zn2-C6_fun-type_DNA-bd_sf"/>
</dbReference>
<evidence type="ECO:0000256" key="1">
    <source>
        <dbReference type="ARBA" id="ARBA00022723"/>
    </source>
</evidence>
<feature type="compositionally biased region" description="Polar residues" evidence="3">
    <location>
        <begin position="477"/>
        <end position="489"/>
    </location>
</feature>
<dbReference type="GO" id="GO:0003677">
    <property type="term" value="F:DNA binding"/>
    <property type="evidence" value="ECO:0007669"/>
    <property type="project" value="InterPro"/>
</dbReference>
<dbReference type="InterPro" id="IPR007219">
    <property type="entry name" value="XnlR_reg_dom"/>
</dbReference>
<dbReference type="Gene3D" id="4.10.240.10">
    <property type="entry name" value="Zn(2)-C6 fungal-type DNA-binding domain"/>
    <property type="match status" value="1"/>
</dbReference>
<feature type="compositionally biased region" description="Gly residues" evidence="3">
    <location>
        <begin position="28"/>
        <end position="37"/>
    </location>
</feature>
<dbReference type="AlphaFoldDB" id="A0A9N9U7T5"/>
<dbReference type="PROSITE" id="PS00463">
    <property type="entry name" value="ZN2_CY6_FUNGAL_1"/>
    <property type="match status" value="1"/>
</dbReference>
<dbReference type="PROSITE" id="PS50048">
    <property type="entry name" value="ZN2_CY6_FUNGAL_2"/>
    <property type="match status" value="1"/>
</dbReference>
<dbReference type="GO" id="GO:0006351">
    <property type="term" value="P:DNA-templated transcription"/>
    <property type="evidence" value="ECO:0007669"/>
    <property type="project" value="InterPro"/>
</dbReference>
<dbReference type="GO" id="GO:0000981">
    <property type="term" value="F:DNA-binding transcription factor activity, RNA polymerase II-specific"/>
    <property type="evidence" value="ECO:0007669"/>
    <property type="project" value="InterPro"/>
</dbReference>
<dbReference type="CDD" id="cd12148">
    <property type="entry name" value="fungal_TF_MHR"/>
    <property type="match status" value="1"/>
</dbReference>
<dbReference type="Pfam" id="PF00172">
    <property type="entry name" value="Zn_clus"/>
    <property type="match status" value="1"/>
</dbReference>
<feature type="region of interest" description="Disordered" evidence="3">
    <location>
        <begin position="459"/>
        <end position="489"/>
    </location>
</feature>
<dbReference type="SMART" id="SM00066">
    <property type="entry name" value="GAL4"/>
    <property type="match status" value="1"/>
</dbReference>
<keyword evidence="6" id="KW-1185">Reference proteome</keyword>
<feature type="region of interest" description="Disordered" evidence="3">
    <location>
        <begin position="231"/>
        <end position="253"/>
    </location>
</feature>
<comment type="caution">
    <text evidence="5">The sequence shown here is derived from an EMBL/GenBank/DDBJ whole genome shotgun (WGS) entry which is preliminary data.</text>
</comment>
<feature type="region of interest" description="Disordered" evidence="3">
    <location>
        <begin position="1"/>
        <end position="61"/>
    </location>
</feature>
<name>A0A9N9U7T5_9HYPO</name>
<reference evidence="5" key="1">
    <citation type="submission" date="2021-10" db="EMBL/GenBank/DDBJ databases">
        <authorList>
            <person name="Piombo E."/>
        </authorList>
    </citation>
    <scope>NUCLEOTIDE SEQUENCE</scope>
</reference>
<gene>
    <name evidence="5" type="ORF">CBYS24578_00009184</name>
</gene>